<dbReference type="Proteomes" id="UP000092462">
    <property type="component" value="Unassembled WGS sequence"/>
</dbReference>
<dbReference type="EMBL" id="AJVK01016624">
    <property type="status" value="NOT_ANNOTATED_CDS"/>
    <property type="molecule type" value="Genomic_DNA"/>
</dbReference>
<feature type="compositionally biased region" description="Basic and acidic residues" evidence="1">
    <location>
        <begin position="338"/>
        <end position="351"/>
    </location>
</feature>
<dbReference type="EnsemblMetazoa" id="PPAI009387-RA">
    <property type="protein sequence ID" value="PPAI009387-PA"/>
    <property type="gene ID" value="PPAI009387"/>
</dbReference>
<dbReference type="VEuPathDB" id="VectorBase:PPAPM1_000955"/>
<evidence type="ECO:0000256" key="1">
    <source>
        <dbReference type="SAM" id="MobiDB-lite"/>
    </source>
</evidence>
<proteinExistence type="predicted"/>
<dbReference type="AlphaFoldDB" id="A0A1B0DLZ7"/>
<protein>
    <submittedName>
        <fullName evidence="2">Uncharacterized protein</fullName>
    </submittedName>
</protein>
<reference evidence="2" key="1">
    <citation type="submission" date="2022-08" db="UniProtKB">
        <authorList>
            <consortium name="EnsemblMetazoa"/>
        </authorList>
    </citation>
    <scope>IDENTIFICATION</scope>
    <source>
        <strain evidence="2">Israel</strain>
    </source>
</reference>
<name>A0A1B0DLZ7_PHLPP</name>
<feature type="compositionally biased region" description="Acidic residues" evidence="1">
    <location>
        <begin position="11"/>
        <end position="48"/>
    </location>
</feature>
<feature type="region of interest" description="Disordered" evidence="1">
    <location>
        <begin position="1"/>
        <end position="53"/>
    </location>
</feature>
<feature type="region of interest" description="Disordered" evidence="1">
    <location>
        <begin position="232"/>
        <end position="258"/>
    </location>
</feature>
<evidence type="ECO:0000313" key="2">
    <source>
        <dbReference type="EnsemblMetazoa" id="PPAI009387-PA"/>
    </source>
</evidence>
<keyword evidence="3" id="KW-1185">Reference proteome</keyword>
<feature type="region of interest" description="Disordered" evidence="1">
    <location>
        <begin position="284"/>
        <end position="351"/>
    </location>
</feature>
<organism evidence="2 3">
    <name type="scientific">Phlebotomus papatasi</name>
    <name type="common">Sandfly</name>
    <dbReference type="NCBI Taxonomy" id="29031"/>
    <lineage>
        <taxon>Eukaryota</taxon>
        <taxon>Metazoa</taxon>
        <taxon>Ecdysozoa</taxon>
        <taxon>Arthropoda</taxon>
        <taxon>Hexapoda</taxon>
        <taxon>Insecta</taxon>
        <taxon>Pterygota</taxon>
        <taxon>Neoptera</taxon>
        <taxon>Endopterygota</taxon>
        <taxon>Diptera</taxon>
        <taxon>Nematocera</taxon>
        <taxon>Psychodoidea</taxon>
        <taxon>Psychodidae</taxon>
        <taxon>Phlebotomus</taxon>
        <taxon>Phlebotomus</taxon>
    </lineage>
</organism>
<evidence type="ECO:0000313" key="3">
    <source>
        <dbReference type="Proteomes" id="UP000092462"/>
    </source>
</evidence>
<feature type="region of interest" description="Disordered" evidence="1">
    <location>
        <begin position="132"/>
        <end position="179"/>
    </location>
</feature>
<dbReference type="VEuPathDB" id="VectorBase:PPAI009387"/>
<feature type="compositionally biased region" description="Basic and acidic residues" evidence="1">
    <location>
        <begin position="284"/>
        <end position="309"/>
    </location>
</feature>
<accession>A0A1B0DLZ7</accession>
<feature type="compositionally biased region" description="Basic and acidic residues" evidence="1">
    <location>
        <begin position="153"/>
        <end position="179"/>
    </location>
</feature>
<sequence length="351" mass="38819">MDAKKKPIVEDSSEEDEGEEEEEESDEEEEEEVEEEESADEEYSEPIEESVMIVKGLGSGKDCEGGNVVFECSETIVEETLYIYGEGNGVDCDVGNTKDDEKSAAQSKPMFFFGQPGCLKLSPMKQTVTTEFGFGERSADDQGETLAGQSSVSEKKENCSEVRDSDKKVDEEKRELDEKTVNENSLKALENYVTSDQECTIPLVQKCIKEDAQEVSSKEDVNTSKVFDEEKVTVSSAGSEHDGSVVESTSGKVPEENIQEKMQKETVVHGEENINKVEEVCLNEEEKLSSSEEAVTEKPKSSVEMENKPVSEVPEPAGDLKEFSSGPSGSTFEEVSEESSKCHNKGYFERR</sequence>